<dbReference type="Pfam" id="PF00440">
    <property type="entry name" value="TetR_N"/>
    <property type="match status" value="1"/>
</dbReference>
<evidence type="ECO:0000313" key="7">
    <source>
        <dbReference type="EMBL" id="RSY88675.1"/>
    </source>
</evidence>
<dbReference type="PROSITE" id="PS50977">
    <property type="entry name" value="HTH_TETR_2"/>
    <property type="match status" value="1"/>
</dbReference>
<keyword evidence="2 4" id="KW-0238">DNA-binding</keyword>
<keyword evidence="1" id="KW-0805">Transcription regulation</keyword>
<comment type="caution">
    <text evidence="7">The sequence shown here is derived from an EMBL/GenBank/DDBJ whole genome shotgun (WGS) entry which is preliminary data.</text>
</comment>
<organism evidence="7 8">
    <name type="scientific">Sphingomonas koreensis</name>
    <dbReference type="NCBI Taxonomy" id="93064"/>
    <lineage>
        <taxon>Bacteria</taxon>
        <taxon>Pseudomonadati</taxon>
        <taxon>Pseudomonadota</taxon>
        <taxon>Alphaproteobacteria</taxon>
        <taxon>Sphingomonadales</taxon>
        <taxon>Sphingomonadaceae</taxon>
        <taxon>Sphingomonas</taxon>
    </lineage>
</organism>
<evidence type="ECO:0000259" key="6">
    <source>
        <dbReference type="PROSITE" id="PS50977"/>
    </source>
</evidence>
<feature type="DNA-binding region" description="H-T-H motif" evidence="4">
    <location>
        <begin position="60"/>
        <end position="79"/>
    </location>
</feature>
<dbReference type="SUPFAM" id="SSF46689">
    <property type="entry name" value="Homeodomain-like"/>
    <property type="match status" value="1"/>
</dbReference>
<evidence type="ECO:0000256" key="2">
    <source>
        <dbReference type="ARBA" id="ARBA00023125"/>
    </source>
</evidence>
<dbReference type="InterPro" id="IPR009057">
    <property type="entry name" value="Homeodomain-like_sf"/>
</dbReference>
<feature type="region of interest" description="Disordered" evidence="5">
    <location>
        <begin position="1"/>
        <end position="38"/>
    </location>
</feature>
<dbReference type="InterPro" id="IPR050109">
    <property type="entry name" value="HTH-type_TetR-like_transc_reg"/>
</dbReference>
<dbReference type="InterPro" id="IPR001647">
    <property type="entry name" value="HTH_TetR"/>
</dbReference>
<dbReference type="AlphaFoldDB" id="A0A430G6T9"/>
<evidence type="ECO:0000256" key="4">
    <source>
        <dbReference type="PROSITE-ProRule" id="PRU00335"/>
    </source>
</evidence>
<evidence type="ECO:0000313" key="8">
    <source>
        <dbReference type="Proteomes" id="UP000287746"/>
    </source>
</evidence>
<dbReference type="EMBL" id="QQYZ01000003">
    <property type="protein sequence ID" value="RSY88675.1"/>
    <property type="molecule type" value="Genomic_DNA"/>
</dbReference>
<evidence type="ECO:0000256" key="3">
    <source>
        <dbReference type="ARBA" id="ARBA00023163"/>
    </source>
</evidence>
<protein>
    <submittedName>
        <fullName evidence="7">TetR/AcrR family transcriptional regulator</fullName>
    </submittedName>
</protein>
<sequence length="242" mass="26342">MTGFSTSDARSARRPGTTSVTEAAPKRQRRTQAERTAETREALLDAAIRLLHRKGYSGATTELIAEEAGMTRGALHHHFRTRAHLMAEVIHTVYKREQHAYREIAAQSGRGAQLVDWPDMLWEVLSRPSGLAVLEILQASRSDPELAAMVAPMQAAVERMSLEAIDAQFGSEDGAAMLPGVRLLVWAVRGLSVAQMLAPDPAEIGRSIDFLRLLIDGAVRAGVIDPRGRPRRADNTAPHGTG</sequence>
<dbReference type="PRINTS" id="PR00455">
    <property type="entry name" value="HTHTETR"/>
</dbReference>
<dbReference type="Gene3D" id="1.10.357.10">
    <property type="entry name" value="Tetracycline Repressor, domain 2"/>
    <property type="match status" value="1"/>
</dbReference>
<dbReference type="PANTHER" id="PTHR30055:SF234">
    <property type="entry name" value="HTH-TYPE TRANSCRIPTIONAL REGULATOR BETI"/>
    <property type="match status" value="1"/>
</dbReference>
<keyword evidence="3" id="KW-0804">Transcription</keyword>
<accession>A0A430G6T9</accession>
<reference evidence="7 8" key="1">
    <citation type="submission" date="2018-07" db="EMBL/GenBank/DDBJ databases">
        <title>Genomic and Epidemiologic Investigation of an Indolent Hospital Outbreak.</title>
        <authorList>
            <person name="Johnson R.C."/>
            <person name="Deming C."/>
            <person name="Conlan S."/>
            <person name="Zellmer C.J."/>
            <person name="Michelin A.V."/>
            <person name="Lee-Lin S."/>
            <person name="Thomas P.J."/>
            <person name="Park M."/>
            <person name="Weingarten R.A."/>
            <person name="Less J."/>
            <person name="Dekker J.P."/>
            <person name="Frank K.M."/>
            <person name="Musser K.A."/>
            <person name="Mcquiston J.R."/>
            <person name="Henderson D.K."/>
            <person name="Lau A.F."/>
            <person name="Palmore T.N."/>
            <person name="Segre J.A."/>
        </authorList>
    </citation>
    <scope>NUCLEOTIDE SEQUENCE [LARGE SCALE GENOMIC DNA]</scope>
    <source>
        <strain evidence="7 8">SK-CDC1_0717</strain>
    </source>
</reference>
<dbReference type="GO" id="GO:0003700">
    <property type="term" value="F:DNA-binding transcription factor activity"/>
    <property type="evidence" value="ECO:0007669"/>
    <property type="project" value="TreeGrafter"/>
</dbReference>
<feature type="domain" description="HTH tetR-type" evidence="6">
    <location>
        <begin position="37"/>
        <end position="97"/>
    </location>
</feature>
<gene>
    <name evidence="7" type="ORF">DAH66_04270</name>
</gene>
<dbReference type="PANTHER" id="PTHR30055">
    <property type="entry name" value="HTH-TYPE TRANSCRIPTIONAL REGULATOR RUTR"/>
    <property type="match status" value="1"/>
</dbReference>
<proteinExistence type="predicted"/>
<evidence type="ECO:0000256" key="5">
    <source>
        <dbReference type="SAM" id="MobiDB-lite"/>
    </source>
</evidence>
<dbReference type="GO" id="GO:0000976">
    <property type="term" value="F:transcription cis-regulatory region binding"/>
    <property type="evidence" value="ECO:0007669"/>
    <property type="project" value="TreeGrafter"/>
</dbReference>
<evidence type="ECO:0000256" key="1">
    <source>
        <dbReference type="ARBA" id="ARBA00023015"/>
    </source>
</evidence>
<dbReference type="Proteomes" id="UP000287746">
    <property type="component" value="Unassembled WGS sequence"/>
</dbReference>
<dbReference type="RefSeq" id="WP_126003721.1">
    <property type="nucleotide sequence ID" value="NZ_QQYZ01000003.1"/>
</dbReference>
<name>A0A430G6T9_9SPHN</name>